<accession>A0A0E0UV87</accession>
<proteinExistence type="predicted"/>
<dbReference type="HOGENOM" id="CLU_218371_0_0_9"/>
<gene>
    <name evidence="1" type="ordered locus">LMM7_0880</name>
</gene>
<dbReference type="AlphaFoldDB" id="A0A0E0UV87"/>
<dbReference type="PATRIC" id="fig|1030009.3.peg.867"/>
<organism evidence="1 2">
    <name type="scientific">Listeria monocytogenes serotype 4a (strain M7)</name>
    <dbReference type="NCBI Taxonomy" id="1030009"/>
    <lineage>
        <taxon>Bacteria</taxon>
        <taxon>Bacillati</taxon>
        <taxon>Bacillota</taxon>
        <taxon>Bacilli</taxon>
        <taxon>Bacillales</taxon>
        <taxon>Listeriaceae</taxon>
        <taxon>Listeria</taxon>
    </lineage>
</organism>
<name>A0A0E0UV87_LISMM</name>
<sequence length="42" mass="5024">MKNARNRLFETSVIKVFLYIILKTTKKIRVSNAFLKKSRYFG</sequence>
<evidence type="ECO:0000313" key="2">
    <source>
        <dbReference type="Proteomes" id="UP000000486"/>
    </source>
</evidence>
<reference evidence="1 2" key="1">
    <citation type="journal article" date="2011" name="J. Bacteriol.">
        <title>Genome sequence of the nonpathogenic Listeria monocytogenes serovar 4a strain M7.</title>
        <authorList>
            <person name="Chen J."/>
            <person name="Xia Y."/>
            <person name="Cheng C."/>
            <person name="Fang C."/>
            <person name="Shan Y."/>
            <person name="Jin G."/>
            <person name="Fang W."/>
        </authorList>
    </citation>
    <scope>NUCLEOTIDE SEQUENCE [LARGE SCALE GENOMIC DNA]</scope>
    <source>
        <strain evidence="1 2">M7</strain>
    </source>
</reference>
<evidence type="ECO:0000313" key="1">
    <source>
        <dbReference type="EMBL" id="AEH91885.1"/>
    </source>
</evidence>
<protein>
    <submittedName>
        <fullName evidence="1">Uncharacterized protein</fullName>
    </submittedName>
</protein>
<dbReference type="Proteomes" id="UP000000486">
    <property type="component" value="Chromosome"/>
</dbReference>
<dbReference type="EMBL" id="CP002816">
    <property type="protein sequence ID" value="AEH91885.1"/>
    <property type="molecule type" value="Genomic_DNA"/>
</dbReference>
<dbReference type="KEGG" id="lmq:LMM7_0880"/>